<dbReference type="Proteomes" id="UP000295411">
    <property type="component" value="Unassembled WGS sequence"/>
</dbReference>
<dbReference type="EMBL" id="SMTK01000002">
    <property type="protein sequence ID" value="TDK26916.1"/>
    <property type="molecule type" value="Genomic_DNA"/>
</dbReference>
<dbReference type="RefSeq" id="WP_133403267.1">
    <property type="nucleotide sequence ID" value="NZ_SMTK01000002.1"/>
</dbReference>
<dbReference type="OrthoDB" id="5186135at2"/>
<feature type="transmembrane region" description="Helical" evidence="2">
    <location>
        <begin position="65"/>
        <end position="90"/>
    </location>
</feature>
<evidence type="ECO:0008006" key="5">
    <source>
        <dbReference type="Google" id="ProtNLM"/>
    </source>
</evidence>
<evidence type="ECO:0000313" key="4">
    <source>
        <dbReference type="Proteomes" id="UP000295411"/>
    </source>
</evidence>
<evidence type="ECO:0000313" key="3">
    <source>
        <dbReference type="EMBL" id="TDK26916.1"/>
    </source>
</evidence>
<evidence type="ECO:0000256" key="2">
    <source>
        <dbReference type="SAM" id="Phobius"/>
    </source>
</evidence>
<gene>
    <name evidence="3" type="ORF">E2F48_07100</name>
</gene>
<name>A0A4R5U075_9MICC</name>
<protein>
    <recommendedName>
        <fullName evidence="5">DUF485 domain-containing protein</fullName>
    </recommendedName>
</protein>
<organism evidence="3 4">
    <name type="scientific">Arthrobacter crusticola</name>
    <dbReference type="NCBI Taxonomy" id="2547960"/>
    <lineage>
        <taxon>Bacteria</taxon>
        <taxon>Bacillati</taxon>
        <taxon>Actinomycetota</taxon>
        <taxon>Actinomycetes</taxon>
        <taxon>Micrococcales</taxon>
        <taxon>Micrococcaceae</taxon>
        <taxon>Arthrobacter</taxon>
    </lineage>
</organism>
<comment type="caution">
    <text evidence="3">The sequence shown here is derived from an EMBL/GenBank/DDBJ whole genome shotgun (WGS) entry which is preliminary data.</text>
</comment>
<accession>A0A4R5U075</accession>
<keyword evidence="2" id="KW-1133">Transmembrane helix</keyword>
<feature type="region of interest" description="Disordered" evidence="1">
    <location>
        <begin position="1"/>
        <end position="20"/>
    </location>
</feature>
<dbReference type="AlphaFoldDB" id="A0A4R5U075"/>
<feature type="transmembrane region" description="Helical" evidence="2">
    <location>
        <begin position="102"/>
        <end position="121"/>
    </location>
</feature>
<keyword evidence="2" id="KW-0472">Membrane</keyword>
<reference evidence="3 4" key="1">
    <citation type="submission" date="2019-03" db="EMBL/GenBank/DDBJ databases">
        <title>Arthrobacter sp. nov., an bacterium isolated from biocrust in Mu Us Desert.</title>
        <authorList>
            <person name="Lixiong L."/>
        </authorList>
    </citation>
    <scope>NUCLEOTIDE SEQUENCE [LARGE SCALE GENOMIC DNA]</scope>
    <source>
        <strain evidence="3 4">SLN-3</strain>
    </source>
</reference>
<proteinExistence type="predicted"/>
<evidence type="ECO:0000256" key="1">
    <source>
        <dbReference type="SAM" id="MobiDB-lite"/>
    </source>
</evidence>
<keyword evidence="2" id="KW-0812">Transmembrane</keyword>
<sequence>MTVPEPHRLHPAPDSAGPPVRVRVTAPRTSARPSAGAFPVTREMAEHSAVGEVFVGSLIRSQLRLALVVAGGFLIILTGIPVLLGLFPSIREVTVLTVPVPWLLLGLGVYPLSIACAALYVRSASRNEKRFQELIDEG</sequence>
<keyword evidence="4" id="KW-1185">Reference proteome</keyword>